<dbReference type="SMART" id="SM00028">
    <property type="entry name" value="TPR"/>
    <property type="match status" value="7"/>
</dbReference>
<keyword evidence="2 3" id="KW-0238">DNA-binding</keyword>
<reference evidence="7" key="1">
    <citation type="journal article" date="2015" name="Chem. Biol.">
        <title>Structure, bioactivity, and resistance mechanism of streptomonomicin, an unusual lasso Peptide from an understudied halophilic actinomycete.</title>
        <authorList>
            <person name="Metelev M."/>
            <person name="Tietz J.I."/>
            <person name="Melby J.O."/>
            <person name="Blair P.M."/>
            <person name="Zhu L."/>
            <person name="Livnat I."/>
            <person name="Severinov K."/>
            <person name="Mitchell D.A."/>
        </authorList>
    </citation>
    <scope>NUCLEOTIDE SEQUENCE [LARGE SCALE GENOMIC DNA]</scope>
    <source>
        <strain evidence="7">YIM 90003</strain>
    </source>
</reference>
<dbReference type="SUPFAM" id="SSF46894">
    <property type="entry name" value="C-terminal effector domain of the bipartite response regulators"/>
    <property type="match status" value="1"/>
</dbReference>
<dbReference type="InterPro" id="IPR036388">
    <property type="entry name" value="WH-like_DNA-bd_sf"/>
</dbReference>
<accession>A0A0C2G0R9</accession>
<gene>
    <name evidence="6" type="ORF">LP52_21810</name>
</gene>
<evidence type="ECO:0000256" key="3">
    <source>
        <dbReference type="PROSITE-ProRule" id="PRU01091"/>
    </source>
</evidence>
<dbReference type="OrthoDB" id="5521887at2"/>
<feature type="compositionally biased region" description="Low complexity" evidence="4">
    <location>
        <begin position="249"/>
        <end position="259"/>
    </location>
</feature>
<feature type="region of interest" description="Disordered" evidence="4">
    <location>
        <begin position="1013"/>
        <end position="1036"/>
    </location>
</feature>
<feature type="region of interest" description="Disordered" evidence="4">
    <location>
        <begin position="238"/>
        <end position="259"/>
    </location>
</feature>
<dbReference type="InterPro" id="IPR016032">
    <property type="entry name" value="Sig_transdc_resp-reg_C-effctor"/>
</dbReference>
<dbReference type="PANTHER" id="PTHR47691:SF3">
    <property type="entry name" value="HTH-TYPE TRANSCRIPTIONAL REGULATOR RV0890C-RELATED"/>
    <property type="match status" value="1"/>
</dbReference>
<evidence type="ECO:0000313" key="6">
    <source>
        <dbReference type="EMBL" id="KIH96913.1"/>
    </source>
</evidence>
<sequence length="1036" mass="112574">MELRLLGSVEARSGADPVDLGPTRQRTVLAALLMDVNRTVSADQLVARVWGDAPPQRAKDTLYAYLSRLRRLLPESAAVVRRRAGGYAVTADELAVDVHLFRFLLDRAWKEADDNAAVTRFRQALGLWRGAPFSGIDTPWFNAAREALATERFAAELECCDRRLRLGEHAALLPALSERSAAHPMDERLAAQYMLALYRSGQQADALAHYRHVRATLADELGVDPARDLQRLHEAMLAGDPDLNPPTRPAASPSADAGAPVRTETESAWAVQCQLPLDVPGFVGRAEVIRCLEQELTAAVSVPVVVSGLPGVGKTALAVHLGHRLRTAFPDGQWYAQLSDYGHGPPRDPSDVLSALLRSSGQSARDIPDSPKDRAAAYRSRLADRRLLLVLDNAVDAEQVRPLLPGTASVAVVVTSRSDLRGLTASHTARTLSLEVLSGPEAHALLAGALGEERVGAEPEAAGHLVELCDRLPLALRIAAANLASRPARSLASYTDDLTRDGRLSALSVAGDRQATVRNTFDHSYTALDPAAARLFRLLGLHPGPDFTAEAAAALLDSDTPVAERLLDVLTSAGLVQRTGADRFQFHDLLRVYAAEHAADDPERGAAWRRLCDWYLATVDAATGFEYTGSAQLPRTRHSSTRFDDQHHAAAWLEAERAVLVAVVLRTADTGPHEIAWQLADQLWVYFYARRHTAEWRATATAALRAAEAEDAVLPQAVLWNSLGLLHQHAGEPDTAREALHNAQEGYRTAGFTVGEVAIHTNLAIYHAQRGEMRTALEYQQSSDDLLRGLDRPVLLARAVNITGLIHSYLGEFDQAVDLTTEAIETARAHNRPTGTISPLVNRAWARHAVGCYADALTDATEALQLCNHHQQRTCESAVHEILARVHRDTGRLELARTHAEHALSTARRVGDPAHEADALGTLASVHHLEGRSDLALPHLQEAVALTRRCGLRHQEADTHVNLARVHLASDAVDLAAHHSEKALTLARALDLRPTEHRALTALAAIAHATSDPAKAADHMQQAQKIQEETGYQPRP</sequence>
<dbReference type="InterPro" id="IPR027417">
    <property type="entry name" value="P-loop_NTPase"/>
</dbReference>
<dbReference type="InterPro" id="IPR019734">
    <property type="entry name" value="TPR_rpt"/>
</dbReference>
<proteinExistence type="inferred from homology"/>
<dbReference type="SMART" id="SM01043">
    <property type="entry name" value="BTAD"/>
    <property type="match status" value="1"/>
</dbReference>
<evidence type="ECO:0000256" key="4">
    <source>
        <dbReference type="SAM" id="MobiDB-lite"/>
    </source>
</evidence>
<dbReference type="InterPro" id="IPR011990">
    <property type="entry name" value="TPR-like_helical_dom_sf"/>
</dbReference>
<dbReference type="Gene3D" id="1.25.40.10">
    <property type="entry name" value="Tetratricopeptide repeat domain"/>
    <property type="match status" value="3"/>
</dbReference>
<feature type="domain" description="OmpR/PhoB-type" evidence="5">
    <location>
        <begin position="1"/>
        <end position="91"/>
    </location>
</feature>
<dbReference type="Gene3D" id="3.40.50.300">
    <property type="entry name" value="P-loop containing nucleotide triphosphate hydrolases"/>
    <property type="match status" value="1"/>
</dbReference>
<dbReference type="PROSITE" id="PS51755">
    <property type="entry name" value="OMPR_PHOB"/>
    <property type="match status" value="1"/>
</dbReference>
<dbReference type="PRINTS" id="PR00364">
    <property type="entry name" value="DISEASERSIST"/>
</dbReference>
<dbReference type="SUPFAM" id="SSF52540">
    <property type="entry name" value="P-loop containing nucleoside triphosphate hydrolases"/>
    <property type="match status" value="1"/>
</dbReference>
<dbReference type="InterPro" id="IPR005158">
    <property type="entry name" value="BTAD"/>
</dbReference>
<evidence type="ECO:0000256" key="2">
    <source>
        <dbReference type="ARBA" id="ARBA00023125"/>
    </source>
</evidence>
<evidence type="ECO:0000256" key="1">
    <source>
        <dbReference type="ARBA" id="ARBA00005820"/>
    </source>
</evidence>
<evidence type="ECO:0000259" key="5">
    <source>
        <dbReference type="PROSITE" id="PS51755"/>
    </source>
</evidence>
<dbReference type="Pfam" id="PF03704">
    <property type="entry name" value="BTAD"/>
    <property type="match status" value="1"/>
</dbReference>
<dbReference type="AlphaFoldDB" id="A0A0C2G0R9"/>
<dbReference type="GO" id="GO:0006355">
    <property type="term" value="P:regulation of DNA-templated transcription"/>
    <property type="evidence" value="ECO:0007669"/>
    <property type="project" value="InterPro"/>
</dbReference>
<dbReference type="Proteomes" id="UP000031675">
    <property type="component" value="Unassembled WGS sequence"/>
</dbReference>
<dbReference type="CDD" id="cd15831">
    <property type="entry name" value="BTAD"/>
    <property type="match status" value="1"/>
</dbReference>
<dbReference type="PANTHER" id="PTHR47691">
    <property type="entry name" value="REGULATOR-RELATED"/>
    <property type="match status" value="1"/>
</dbReference>
<dbReference type="SMART" id="SM00862">
    <property type="entry name" value="Trans_reg_C"/>
    <property type="match status" value="1"/>
</dbReference>
<dbReference type="Gene3D" id="1.10.10.10">
    <property type="entry name" value="Winged helix-like DNA-binding domain superfamily/Winged helix DNA-binding domain"/>
    <property type="match status" value="1"/>
</dbReference>
<dbReference type="SUPFAM" id="SSF48452">
    <property type="entry name" value="TPR-like"/>
    <property type="match status" value="3"/>
</dbReference>
<dbReference type="InterPro" id="IPR041617">
    <property type="entry name" value="TPR_MalT"/>
</dbReference>
<dbReference type="RefSeq" id="WP_040276240.1">
    <property type="nucleotide sequence ID" value="NZ_JROO01000045.1"/>
</dbReference>
<evidence type="ECO:0000313" key="7">
    <source>
        <dbReference type="Proteomes" id="UP000031675"/>
    </source>
</evidence>
<comment type="similarity">
    <text evidence="1">Belongs to the AfsR/DnrI/RedD regulatory family.</text>
</comment>
<name>A0A0C2G0R9_9ACTN</name>
<dbReference type="Pfam" id="PF00486">
    <property type="entry name" value="Trans_reg_C"/>
    <property type="match status" value="1"/>
</dbReference>
<dbReference type="EMBL" id="JROO01000045">
    <property type="protein sequence ID" value="KIH96913.1"/>
    <property type="molecule type" value="Genomic_DNA"/>
</dbReference>
<dbReference type="GO" id="GO:0003677">
    <property type="term" value="F:DNA binding"/>
    <property type="evidence" value="ECO:0007669"/>
    <property type="project" value="UniProtKB-UniRule"/>
</dbReference>
<protein>
    <submittedName>
        <fullName evidence="6">Transcriptional regulator, SARP family protein</fullName>
    </submittedName>
</protein>
<comment type="caution">
    <text evidence="6">The sequence shown here is derived from an EMBL/GenBank/DDBJ whole genome shotgun (WGS) entry which is preliminary data.</text>
</comment>
<dbReference type="GO" id="GO:0043531">
    <property type="term" value="F:ADP binding"/>
    <property type="evidence" value="ECO:0007669"/>
    <property type="project" value="InterPro"/>
</dbReference>
<keyword evidence="7" id="KW-1185">Reference proteome</keyword>
<dbReference type="GO" id="GO:0000160">
    <property type="term" value="P:phosphorelay signal transduction system"/>
    <property type="evidence" value="ECO:0007669"/>
    <property type="project" value="InterPro"/>
</dbReference>
<dbReference type="InterPro" id="IPR001867">
    <property type="entry name" value="OmpR/PhoB-type_DNA-bd"/>
</dbReference>
<organism evidence="6 7">
    <name type="scientific">Streptomonospora alba</name>
    <dbReference type="NCBI Taxonomy" id="183763"/>
    <lineage>
        <taxon>Bacteria</taxon>
        <taxon>Bacillati</taxon>
        <taxon>Actinomycetota</taxon>
        <taxon>Actinomycetes</taxon>
        <taxon>Streptosporangiales</taxon>
        <taxon>Nocardiopsidaceae</taxon>
        <taxon>Streptomonospora</taxon>
    </lineage>
</organism>
<dbReference type="Pfam" id="PF17874">
    <property type="entry name" value="TPR_MalT"/>
    <property type="match status" value="1"/>
</dbReference>
<dbReference type="STRING" id="183763.LP52_21810"/>
<feature type="DNA-binding region" description="OmpR/PhoB-type" evidence="3">
    <location>
        <begin position="1"/>
        <end position="91"/>
    </location>
</feature>